<evidence type="ECO:0000313" key="1">
    <source>
        <dbReference type="EMBL" id="UTC24323.1"/>
    </source>
</evidence>
<sequence length="129" mass="14236">MLGRLLITDFIWTSPAGIWRLAWVASRLGLGLGMKYGMSEANYTSLGLTDGSFKGEDFFVGVSGHAYLAVNESIGDVRVGFQAWTTLNQSAESEAKEFIRLINNNVAFRDTFFNSMQIFITLGLNVAQI</sequence>
<proteinExistence type="predicted"/>
<reference evidence="1 2" key="1">
    <citation type="journal article" date="2022" name="Nat. Microbiol.">
        <title>The microbiome of a bacterivorous marine choanoflagellate contains a resource-demanding obligate bacterial associate.</title>
        <authorList>
            <person name="Needham D.M."/>
            <person name="Poirier C."/>
            <person name="Bachy C."/>
            <person name="George E.E."/>
            <person name="Wilken S."/>
            <person name="Yung C.C.M."/>
            <person name="Limardo A.J."/>
            <person name="Morando M."/>
            <person name="Sudek L."/>
            <person name="Malmstrom R.R."/>
            <person name="Keeling P.J."/>
            <person name="Santoro A.E."/>
            <person name="Worden A.Z."/>
        </authorList>
    </citation>
    <scope>NUCLEOTIDE SEQUENCE [LARGE SCALE GENOMIC DNA]</scope>
    <source>
        <strain evidence="1 2">Comchoano-1</strain>
    </source>
</reference>
<dbReference type="RefSeq" id="WP_258568107.1">
    <property type="nucleotide sequence ID" value="NZ_CP092900.1"/>
</dbReference>
<evidence type="ECO:0000313" key="2">
    <source>
        <dbReference type="Proteomes" id="UP001055955"/>
    </source>
</evidence>
<gene>
    <name evidence="1" type="ORF">MMH89_03690</name>
</gene>
<accession>A0ABY5DK13</accession>
<dbReference type="Proteomes" id="UP001055955">
    <property type="component" value="Chromosome"/>
</dbReference>
<dbReference type="EMBL" id="CP092900">
    <property type="protein sequence ID" value="UTC24323.1"/>
    <property type="molecule type" value="Genomic_DNA"/>
</dbReference>
<protein>
    <submittedName>
        <fullName evidence="1">Uncharacterized protein</fullName>
    </submittedName>
</protein>
<keyword evidence="2" id="KW-1185">Reference proteome</keyword>
<name>A0ABY5DK13_9GAMM</name>
<organism evidence="1 2">
    <name type="scientific">Candidatus Comchoanobacter bicostacola</name>
    <dbReference type="NCBI Taxonomy" id="2919598"/>
    <lineage>
        <taxon>Bacteria</taxon>
        <taxon>Pseudomonadati</taxon>
        <taxon>Pseudomonadota</taxon>
        <taxon>Gammaproteobacteria</taxon>
        <taxon>Candidatus Comchoanobacterales</taxon>
        <taxon>Candidatus Comchoanobacteraceae</taxon>
        <taxon>Candidatus Comchoanobacter</taxon>
    </lineage>
</organism>